<evidence type="ECO:0000313" key="3">
    <source>
        <dbReference type="Proteomes" id="UP001642484"/>
    </source>
</evidence>
<proteinExistence type="predicted"/>
<dbReference type="EMBL" id="CAXAMN010001403">
    <property type="protein sequence ID" value="CAK8994153.1"/>
    <property type="molecule type" value="Genomic_DNA"/>
</dbReference>
<keyword evidence="3" id="KW-1185">Reference proteome</keyword>
<feature type="compositionally biased region" description="Basic residues" evidence="1">
    <location>
        <begin position="359"/>
        <end position="368"/>
    </location>
</feature>
<feature type="region of interest" description="Disordered" evidence="1">
    <location>
        <begin position="87"/>
        <end position="247"/>
    </location>
</feature>
<feature type="compositionally biased region" description="Basic and acidic residues" evidence="1">
    <location>
        <begin position="162"/>
        <end position="191"/>
    </location>
</feature>
<name>A0ABP0HVD8_9DINO</name>
<comment type="caution">
    <text evidence="2">The sequence shown here is derived from an EMBL/GenBank/DDBJ whole genome shotgun (WGS) entry which is preliminary data.</text>
</comment>
<evidence type="ECO:0000313" key="2">
    <source>
        <dbReference type="EMBL" id="CAK8994153.1"/>
    </source>
</evidence>
<feature type="region of interest" description="Disordered" evidence="1">
    <location>
        <begin position="17"/>
        <end position="39"/>
    </location>
</feature>
<feature type="compositionally biased region" description="Low complexity" evidence="1">
    <location>
        <begin position="295"/>
        <end position="310"/>
    </location>
</feature>
<accession>A0ABP0HVD8</accession>
<sequence>MLRHSPGRALNVRRCHSHTAHGARAGRHRGAESPRDWRACKDQEEAEECQNVEKTPGLVADQECFGTAREEHSTSEDAILTLHTVHEQEDTEEQVPQEIDEHAKDQQEAEECQNVEKTPGFAAGQESFGTAPEDHYFMSEDANNLKLDEVREQDDMTEQETEERGDKEDDESQRSMSHDASFTDRGVDTKQDVQGQGKGNEELVGKGAEEALPADEIHFTSSGATMDGENVVEQVEEARPSAHGPFEPFSIKLQEARLDAAMHPECAYQKGRLYEQAQQLFPTKSPGGLAKKSPTTNRAAQRAQREQATAVPTRGSSEVISSKHPRSKISIAATPAPAPKPQPKARPADEQAKQAQAAARKRIAAHRKTLADADKTADPSSTVPKGRKAGAVVPRAPRGSTGGKDLTGDFRTMPAAAWERLYAGFQTVPKQDLACDFRLMPDAAWQHIYRRFETMPIDSAQDSNSLQLDSCTAQEVTVAETATTVPRFEDHTLTTGEDKRVDLAKPWHIMVRVALVALPAAFTILPELAWQLGPPVEDFA</sequence>
<feature type="compositionally biased region" description="Basic residues" evidence="1">
    <location>
        <begin position="17"/>
        <end position="28"/>
    </location>
</feature>
<evidence type="ECO:0000256" key="1">
    <source>
        <dbReference type="SAM" id="MobiDB-lite"/>
    </source>
</evidence>
<protein>
    <submittedName>
        <fullName evidence="2">Uncharacterized protein</fullName>
    </submittedName>
</protein>
<feature type="compositionally biased region" description="Basic and acidic residues" evidence="1">
    <location>
        <begin position="199"/>
        <end position="209"/>
    </location>
</feature>
<gene>
    <name evidence="2" type="ORF">CCMP2556_LOCUS3533</name>
</gene>
<reference evidence="2 3" key="1">
    <citation type="submission" date="2024-02" db="EMBL/GenBank/DDBJ databases">
        <authorList>
            <person name="Chen Y."/>
            <person name="Shah S."/>
            <person name="Dougan E. K."/>
            <person name="Thang M."/>
            <person name="Chan C."/>
        </authorList>
    </citation>
    <scope>NUCLEOTIDE SEQUENCE [LARGE SCALE GENOMIC DNA]</scope>
</reference>
<organism evidence="2 3">
    <name type="scientific">Durusdinium trenchii</name>
    <dbReference type="NCBI Taxonomy" id="1381693"/>
    <lineage>
        <taxon>Eukaryota</taxon>
        <taxon>Sar</taxon>
        <taxon>Alveolata</taxon>
        <taxon>Dinophyceae</taxon>
        <taxon>Suessiales</taxon>
        <taxon>Symbiodiniaceae</taxon>
        <taxon>Durusdinium</taxon>
    </lineage>
</organism>
<dbReference type="Proteomes" id="UP001642484">
    <property type="component" value="Unassembled WGS sequence"/>
</dbReference>
<feature type="compositionally biased region" description="Basic and acidic residues" evidence="1">
    <location>
        <begin position="29"/>
        <end position="39"/>
    </location>
</feature>
<feature type="region of interest" description="Disordered" evidence="1">
    <location>
        <begin position="281"/>
        <end position="408"/>
    </location>
</feature>